<name>A0A235BWM2_UNCW3</name>
<dbReference type="Pfam" id="PF07456">
    <property type="entry name" value="Hpre_diP_synt_I"/>
    <property type="match status" value="1"/>
</dbReference>
<organism evidence="2 3">
    <name type="scientific">candidate division WOR-3 bacterium JGI_Cruoil_03_51_56</name>
    <dbReference type="NCBI Taxonomy" id="1973747"/>
    <lineage>
        <taxon>Bacteria</taxon>
        <taxon>Bacteria division WOR-3</taxon>
    </lineage>
</organism>
<feature type="transmembrane region" description="Helical" evidence="1">
    <location>
        <begin position="96"/>
        <end position="114"/>
    </location>
</feature>
<dbReference type="Gene3D" id="1.10.1760.20">
    <property type="match status" value="1"/>
</dbReference>
<feature type="transmembrane region" description="Helical" evidence="1">
    <location>
        <begin position="153"/>
        <end position="174"/>
    </location>
</feature>
<evidence type="ECO:0000313" key="2">
    <source>
        <dbReference type="EMBL" id="OYD16642.1"/>
    </source>
</evidence>
<reference evidence="2 3" key="1">
    <citation type="submission" date="2017-07" db="EMBL/GenBank/DDBJ databases">
        <title>Recovery of genomes from metagenomes via a dereplication, aggregation, and scoring strategy.</title>
        <authorList>
            <person name="Sieber C.M."/>
            <person name="Probst A.J."/>
            <person name="Sharrar A."/>
            <person name="Thomas B.C."/>
            <person name="Hess M."/>
            <person name="Tringe S.G."/>
            <person name="Banfield J.F."/>
        </authorList>
    </citation>
    <scope>NUCLEOTIDE SEQUENCE [LARGE SCALE GENOMIC DNA]</scope>
    <source>
        <strain evidence="2">JGI_Cruoil_03_51_56</strain>
    </source>
</reference>
<accession>A0A235BWM2</accession>
<keyword evidence="1" id="KW-0812">Transmembrane</keyword>
<feature type="transmembrane region" description="Helical" evidence="1">
    <location>
        <begin position="48"/>
        <end position="67"/>
    </location>
</feature>
<feature type="transmembrane region" description="Helical" evidence="1">
    <location>
        <begin position="121"/>
        <end position="147"/>
    </location>
</feature>
<proteinExistence type="predicted"/>
<keyword evidence="1" id="KW-0472">Membrane</keyword>
<dbReference type="InterPro" id="IPR010898">
    <property type="entry name" value="Hpre_diP_synth_I"/>
</dbReference>
<dbReference type="EMBL" id="NOZP01000042">
    <property type="protein sequence ID" value="OYD16642.1"/>
    <property type="molecule type" value="Genomic_DNA"/>
</dbReference>
<protein>
    <recommendedName>
        <fullName evidence="4">Heptaprenyl diphosphate synthase</fullName>
    </recommendedName>
</protein>
<evidence type="ECO:0008006" key="4">
    <source>
        <dbReference type="Google" id="ProtNLM"/>
    </source>
</evidence>
<evidence type="ECO:0000313" key="3">
    <source>
        <dbReference type="Proteomes" id="UP000215559"/>
    </source>
</evidence>
<keyword evidence="1" id="KW-1133">Transmembrane helix</keyword>
<sequence length="208" mass="22031">MRLPVSGGQVLETGKGFHSSSPPQTVVRIAVYGALAVGLYTVENLIPSPLPWLRVGASNIAILLALYDLGTRGAVAVFLLKLLLGSILVGRFLTPFFWFAAFGGCASLLAMVLARMAAGRFMSIVGVSVIGGVFHNTAQLVVARLVMVPSNSVWFLLPVLELVGVVSGALVGVAARLVQLKLTECSGNQWFAADCAHREAERRKGNLD</sequence>
<evidence type="ECO:0000256" key="1">
    <source>
        <dbReference type="SAM" id="Phobius"/>
    </source>
</evidence>
<dbReference type="AlphaFoldDB" id="A0A235BWM2"/>
<comment type="caution">
    <text evidence="2">The sequence shown here is derived from an EMBL/GenBank/DDBJ whole genome shotgun (WGS) entry which is preliminary data.</text>
</comment>
<feature type="transmembrane region" description="Helical" evidence="1">
    <location>
        <begin position="25"/>
        <end position="42"/>
    </location>
</feature>
<dbReference type="Proteomes" id="UP000215559">
    <property type="component" value="Unassembled WGS sequence"/>
</dbReference>
<gene>
    <name evidence="2" type="ORF">CH330_02235</name>
</gene>